<gene>
    <name evidence="9" type="ORF">MNAN1_001466</name>
</gene>
<keyword evidence="3" id="KW-0812">Transmembrane</keyword>
<dbReference type="CDD" id="cd22849">
    <property type="entry name" value="NuzM"/>
    <property type="match status" value="1"/>
</dbReference>
<evidence type="ECO:0000313" key="10">
    <source>
        <dbReference type="Proteomes" id="UP001213623"/>
    </source>
</evidence>
<evidence type="ECO:0000256" key="3">
    <source>
        <dbReference type="ARBA" id="ARBA00022692"/>
    </source>
</evidence>
<keyword evidence="5" id="KW-0735">Signal-anchor</keyword>
<dbReference type="GO" id="GO:0005787">
    <property type="term" value="C:signal peptidase complex"/>
    <property type="evidence" value="ECO:0007669"/>
    <property type="project" value="InterPro"/>
</dbReference>
<dbReference type="InterPro" id="IPR016813">
    <property type="entry name" value="NADH_Ub_cplx-1_21kDa"/>
</dbReference>
<evidence type="ECO:0000256" key="2">
    <source>
        <dbReference type="ARBA" id="ARBA00009289"/>
    </source>
</evidence>
<dbReference type="Proteomes" id="UP001213623">
    <property type="component" value="Chromosome 2"/>
</dbReference>
<evidence type="ECO:0000256" key="8">
    <source>
        <dbReference type="SAM" id="MobiDB-lite"/>
    </source>
</evidence>
<feature type="region of interest" description="Disordered" evidence="8">
    <location>
        <begin position="55"/>
        <end position="76"/>
    </location>
</feature>
<evidence type="ECO:0000256" key="6">
    <source>
        <dbReference type="ARBA" id="ARBA00022989"/>
    </source>
</evidence>
<evidence type="ECO:0000256" key="7">
    <source>
        <dbReference type="ARBA" id="ARBA00023136"/>
    </source>
</evidence>
<dbReference type="GO" id="GO:0006465">
    <property type="term" value="P:signal peptide processing"/>
    <property type="evidence" value="ECO:0007669"/>
    <property type="project" value="InterPro"/>
</dbReference>
<evidence type="ECO:0000256" key="1">
    <source>
        <dbReference type="ARBA" id="ARBA00004648"/>
    </source>
</evidence>
<name>A0AAF0J384_9BASI</name>
<dbReference type="PANTHER" id="PTHR37325">
    <property type="entry name" value="OXIDOREDUCTASE 21 KDA SUBUNIT, PUTATIVE (AFU_ORTHOLOGUE AFUA_4G05910)-RELATED"/>
    <property type="match status" value="1"/>
</dbReference>
<sequence>MSAFRATRTLLNKLPESSDLYHYAEGRTPFWRKVRSLLSINPEISSGLPLPLLNRYPQPASRPEKPATVPSKASGTYTHLTKDIAQNLYHNRDFRRKYPQTDVITQQYLTELLLAMPNEDGTKSLPVPGSEQTTSLTVPSDLASPTAFTQVLEQVQMAPENKYSASNLPPSFPSTKTHHVMKLQKDAIPHGKHDYFPVRMQQFIETKLDLDLDLTPLFNWNTKQVFLSLTASYSSPRRVRIAPWSNAQGQNDIVIWDKIVRNKKDGSIHLRNLRNKYGLRDYSKSFDNVTSIDYRVEWNVMPYVGIMQRGVTERSEPFMLVHEKSSEGQKPKLLSY</sequence>
<comment type="subcellular location">
    <subcellularLocation>
        <location evidence="1">Endoplasmic reticulum membrane</location>
        <topology evidence="1">Single-pass type II membrane protein</topology>
    </subcellularLocation>
</comment>
<proteinExistence type="inferred from homology"/>
<dbReference type="EMBL" id="CP119893">
    <property type="protein sequence ID" value="WFD26483.1"/>
    <property type="molecule type" value="Genomic_DNA"/>
</dbReference>
<organism evidence="9 10">
    <name type="scientific">Malassezia nana</name>
    <dbReference type="NCBI Taxonomy" id="180528"/>
    <lineage>
        <taxon>Eukaryota</taxon>
        <taxon>Fungi</taxon>
        <taxon>Dikarya</taxon>
        <taxon>Basidiomycota</taxon>
        <taxon>Ustilaginomycotina</taxon>
        <taxon>Malasseziomycetes</taxon>
        <taxon>Malasseziales</taxon>
        <taxon>Malasseziaceae</taxon>
        <taxon>Malassezia</taxon>
    </lineage>
</organism>
<dbReference type="Pfam" id="PF04573">
    <property type="entry name" value="SPC22"/>
    <property type="match status" value="1"/>
</dbReference>
<accession>A0AAF0J384</accession>
<keyword evidence="10" id="KW-1185">Reference proteome</keyword>
<comment type="similarity">
    <text evidence="2">Belongs to the SPCS3 family.</text>
</comment>
<dbReference type="InterPro" id="IPR007653">
    <property type="entry name" value="SPC3"/>
</dbReference>
<dbReference type="PANTHER" id="PTHR37325:SF1">
    <property type="entry name" value="OXIDOREDUCTASE 21 KDA SUBUNIT, PUTATIVE (AFU_ORTHOLOGUE AFUA_4G05910)-RELATED"/>
    <property type="match status" value="1"/>
</dbReference>
<keyword evidence="6" id="KW-1133">Transmembrane helix</keyword>
<reference evidence="9" key="1">
    <citation type="submission" date="2023-03" db="EMBL/GenBank/DDBJ databases">
        <title>Mating type loci evolution in Malassezia.</title>
        <authorList>
            <person name="Coelho M.A."/>
        </authorList>
    </citation>
    <scope>NUCLEOTIDE SEQUENCE</scope>
    <source>
        <strain evidence="9">CBS 9557</strain>
    </source>
</reference>
<dbReference type="AlphaFoldDB" id="A0AAF0J384"/>
<evidence type="ECO:0000256" key="5">
    <source>
        <dbReference type="ARBA" id="ARBA00022968"/>
    </source>
</evidence>
<evidence type="ECO:0000256" key="4">
    <source>
        <dbReference type="ARBA" id="ARBA00022824"/>
    </source>
</evidence>
<protein>
    <submittedName>
        <fullName evidence="9">Uncharacterized protein</fullName>
    </submittedName>
</protein>
<keyword evidence="7" id="KW-0472">Membrane</keyword>
<evidence type="ECO:0000313" key="9">
    <source>
        <dbReference type="EMBL" id="WFD26483.1"/>
    </source>
</evidence>
<keyword evidence="4" id="KW-0256">Endoplasmic reticulum</keyword>